<evidence type="ECO:0000256" key="9">
    <source>
        <dbReference type="ARBA" id="ARBA00022516"/>
    </source>
</evidence>
<keyword evidence="12 18" id="KW-0548">Nucleotidyltransferase</keyword>
<dbReference type="PANTHER" id="PTHR46382">
    <property type="entry name" value="PHOSPHATIDATE CYTIDYLYLTRANSFERASE"/>
    <property type="match status" value="1"/>
</dbReference>
<keyword evidence="8" id="KW-1003">Cell membrane</keyword>
<dbReference type="PANTHER" id="PTHR46382:SF1">
    <property type="entry name" value="PHOSPHATIDATE CYTIDYLYLTRANSFERASE"/>
    <property type="match status" value="1"/>
</dbReference>
<evidence type="ECO:0000256" key="16">
    <source>
        <dbReference type="ARBA" id="ARBA00023209"/>
    </source>
</evidence>
<keyword evidence="10 18" id="KW-0808">Transferase</keyword>
<evidence type="ECO:0000256" key="3">
    <source>
        <dbReference type="ARBA" id="ARBA00005119"/>
    </source>
</evidence>
<comment type="pathway">
    <text evidence="4">Lipid metabolism.</text>
</comment>
<dbReference type="PROSITE" id="PS01315">
    <property type="entry name" value="CDS"/>
    <property type="match status" value="1"/>
</dbReference>
<comment type="catalytic activity">
    <reaction evidence="1 18">
        <text>a 1,2-diacyl-sn-glycero-3-phosphate + CTP + H(+) = a CDP-1,2-diacyl-sn-glycerol + diphosphate</text>
        <dbReference type="Rhea" id="RHEA:16229"/>
        <dbReference type="ChEBI" id="CHEBI:15378"/>
        <dbReference type="ChEBI" id="CHEBI:33019"/>
        <dbReference type="ChEBI" id="CHEBI:37563"/>
        <dbReference type="ChEBI" id="CHEBI:58332"/>
        <dbReference type="ChEBI" id="CHEBI:58608"/>
        <dbReference type="EC" id="2.7.7.41"/>
    </reaction>
</comment>
<feature type="transmembrane region" description="Helical" evidence="19">
    <location>
        <begin position="5"/>
        <end position="22"/>
    </location>
</feature>
<evidence type="ECO:0000256" key="1">
    <source>
        <dbReference type="ARBA" id="ARBA00001698"/>
    </source>
</evidence>
<evidence type="ECO:0000256" key="11">
    <source>
        <dbReference type="ARBA" id="ARBA00022692"/>
    </source>
</evidence>
<keyword evidence="11 18" id="KW-0812">Transmembrane</keyword>
<dbReference type="AlphaFoldDB" id="A0A974BK74"/>
<keyword evidence="17" id="KW-1208">Phospholipid metabolism</keyword>
<reference evidence="20" key="1">
    <citation type="submission" date="2020-07" db="EMBL/GenBank/DDBJ databases">
        <title>Genomic analysis of a strain of Sedimentibacter Hydroxybenzoicus DSM7310.</title>
        <authorList>
            <person name="Ma S."/>
        </authorList>
    </citation>
    <scope>NUCLEOTIDE SEQUENCE</scope>
    <source>
        <strain evidence="20">DSM 7310</strain>
    </source>
</reference>
<comment type="pathway">
    <text evidence="3 18">Phospholipid metabolism; CDP-diacylglycerol biosynthesis; CDP-diacylglycerol from sn-glycerol 3-phosphate: step 3/3.</text>
</comment>
<accession>A0A974BK74</accession>
<comment type="subcellular location">
    <subcellularLocation>
        <location evidence="2">Cell membrane</location>
        <topology evidence="2">Multi-pass membrane protein</topology>
    </subcellularLocation>
</comment>
<evidence type="ECO:0000313" key="21">
    <source>
        <dbReference type="Proteomes" id="UP000611629"/>
    </source>
</evidence>
<dbReference type="EC" id="2.7.7.41" evidence="6 18"/>
<keyword evidence="14" id="KW-0443">Lipid metabolism</keyword>
<comment type="caution">
    <text evidence="20">The sequence shown here is derived from an EMBL/GenBank/DDBJ whole genome shotgun (WGS) entry which is preliminary data.</text>
</comment>
<proteinExistence type="inferred from homology"/>
<feature type="transmembrane region" description="Helical" evidence="19">
    <location>
        <begin position="52"/>
        <end position="69"/>
    </location>
</feature>
<sequence>MRKRVITGIAGGAFIALVTYLGGDIYDFVYFGITCIAIYELSKVYFNNGFDYGAIVNYLFAISLFIEKVTEYRHFFDFFLFLYISLNFLIFVFTKKVDVGKLAKIIFIGTYAVFFMYHMMMLNGSPYVWLVYIIAFGTDTFAYFTGKLLGRHKLYPEVSPNKTIEGAIGGIIGCTIFSLLFFNYLRINKYIYIIIFSMSASVFSMAGDLTASKIKRETGIKDFGKMLPGHGGILDRFDSVLFVAPIVYYFVQHFL</sequence>
<protein>
    <recommendedName>
        <fullName evidence="7 18">Phosphatidate cytidylyltransferase</fullName>
        <ecNumber evidence="6 18">2.7.7.41</ecNumber>
    </recommendedName>
</protein>
<feature type="transmembrane region" description="Helical" evidence="19">
    <location>
        <begin position="166"/>
        <end position="184"/>
    </location>
</feature>
<organism evidence="20 21">
    <name type="scientific">Sedimentibacter hydroxybenzoicus DSM 7310</name>
    <dbReference type="NCBI Taxonomy" id="1123245"/>
    <lineage>
        <taxon>Bacteria</taxon>
        <taxon>Bacillati</taxon>
        <taxon>Bacillota</taxon>
        <taxon>Tissierellia</taxon>
        <taxon>Sedimentibacter</taxon>
    </lineage>
</organism>
<name>A0A974BK74_SEDHY</name>
<comment type="similarity">
    <text evidence="5 18">Belongs to the CDS family.</text>
</comment>
<keyword evidence="9" id="KW-0444">Lipid biosynthesis</keyword>
<dbReference type="Pfam" id="PF01148">
    <property type="entry name" value="CTP_transf_1"/>
    <property type="match status" value="1"/>
</dbReference>
<evidence type="ECO:0000256" key="15">
    <source>
        <dbReference type="ARBA" id="ARBA00023136"/>
    </source>
</evidence>
<evidence type="ECO:0000256" key="14">
    <source>
        <dbReference type="ARBA" id="ARBA00023098"/>
    </source>
</evidence>
<feature type="transmembrane region" description="Helical" evidence="19">
    <location>
        <begin position="233"/>
        <end position="251"/>
    </location>
</feature>
<evidence type="ECO:0000313" key="20">
    <source>
        <dbReference type="EMBL" id="NYB74386.1"/>
    </source>
</evidence>
<evidence type="ECO:0000256" key="18">
    <source>
        <dbReference type="RuleBase" id="RU003938"/>
    </source>
</evidence>
<dbReference type="RefSeq" id="WP_179238085.1">
    <property type="nucleotide sequence ID" value="NZ_JACBNQ010000009.1"/>
</dbReference>
<feature type="transmembrane region" description="Helical" evidence="19">
    <location>
        <begin position="190"/>
        <end position="212"/>
    </location>
</feature>
<evidence type="ECO:0000256" key="17">
    <source>
        <dbReference type="ARBA" id="ARBA00023264"/>
    </source>
</evidence>
<gene>
    <name evidence="20" type="ORF">HZF24_09595</name>
</gene>
<evidence type="ECO:0000256" key="5">
    <source>
        <dbReference type="ARBA" id="ARBA00010185"/>
    </source>
</evidence>
<keyword evidence="16" id="KW-0594">Phospholipid biosynthesis</keyword>
<evidence type="ECO:0000256" key="19">
    <source>
        <dbReference type="SAM" id="Phobius"/>
    </source>
</evidence>
<evidence type="ECO:0000256" key="6">
    <source>
        <dbReference type="ARBA" id="ARBA00012487"/>
    </source>
</evidence>
<evidence type="ECO:0000256" key="4">
    <source>
        <dbReference type="ARBA" id="ARBA00005189"/>
    </source>
</evidence>
<dbReference type="GO" id="GO:0016024">
    <property type="term" value="P:CDP-diacylglycerol biosynthetic process"/>
    <property type="evidence" value="ECO:0007669"/>
    <property type="project" value="TreeGrafter"/>
</dbReference>
<evidence type="ECO:0000256" key="12">
    <source>
        <dbReference type="ARBA" id="ARBA00022695"/>
    </source>
</evidence>
<evidence type="ECO:0000256" key="13">
    <source>
        <dbReference type="ARBA" id="ARBA00022989"/>
    </source>
</evidence>
<evidence type="ECO:0000256" key="2">
    <source>
        <dbReference type="ARBA" id="ARBA00004651"/>
    </source>
</evidence>
<dbReference type="GO" id="GO:0004605">
    <property type="term" value="F:phosphatidate cytidylyltransferase activity"/>
    <property type="evidence" value="ECO:0007669"/>
    <property type="project" value="UniProtKB-EC"/>
</dbReference>
<evidence type="ECO:0000256" key="8">
    <source>
        <dbReference type="ARBA" id="ARBA00022475"/>
    </source>
</evidence>
<keyword evidence="21" id="KW-1185">Reference proteome</keyword>
<dbReference type="EMBL" id="JACBNQ010000009">
    <property type="protein sequence ID" value="NYB74386.1"/>
    <property type="molecule type" value="Genomic_DNA"/>
</dbReference>
<evidence type="ECO:0000256" key="7">
    <source>
        <dbReference type="ARBA" id="ARBA00019373"/>
    </source>
</evidence>
<evidence type="ECO:0000256" key="10">
    <source>
        <dbReference type="ARBA" id="ARBA00022679"/>
    </source>
</evidence>
<keyword evidence="15 19" id="KW-0472">Membrane</keyword>
<keyword evidence="13 19" id="KW-1133">Transmembrane helix</keyword>
<dbReference type="GO" id="GO:0005886">
    <property type="term" value="C:plasma membrane"/>
    <property type="evidence" value="ECO:0007669"/>
    <property type="project" value="UniProtKB-SubCell"/>
</dbReference>
<feature type="transmembrane region" description="Helical" evidence="19">
    <location>
        <begin position="75"/>
        <end position="93"/>
    </location>
</feature>
<dbReference type="InterPro" id="IPR000374">
    <property type="entry name" value="PC_trans"/>
</dbReference>
<dbReference type="Proteomes" id="UP000611629">
    <property type="component" value="Unassembled WGS sequence"/>
</dbReference>